<dbReference type="InterPro" id="IPR036188">
    <property type="entry name" value="FAD/NAD-bd_sf"/>
</dbReference>
<feature type="signal peptide" evidence="1">
    <location>
        <begin position="1"/>
        <end position="19"/>
    </location>
</feature>
<evidence type="ECO:0000256" key="1">
    <source>
        <dbReference type="SAM" id="SignalP"/>
    </source>
</evidence>
<dbReference type="Proteomes" id="UP001165460">
    <property type="component" value="Unassembled WGS sequence"/>
</dbReference>
<organism evidence="2 3">
    <name type="scientific">Pedobacter montanisoli</name>
    <dbReference type="NCBI Taxonomy" id="2923277"/>
    <lineage>
        <taxon>Bacteria</taxon>
        <taxon>Pseudomonadati</taxon>
        <taxon>Bacteroidota</taxon>
        <taxon>Sphingobacteriia</taxon>
        <taxon>Sphingobacteriales</taxon>
        <taxon>Sphingobacteriaceae</taxon>
        <taxon>Pedobacter</taxon>
    </lineage>
</organism>
<accession>A0ABS9ZT65</accession>
<proteinExistence type="predicted"/>
<name>A0ABS9ZT65_9SPHI</name>
<dbReference type="EMBL" id="JALGBH010000001">
    <property type="protein sequence ID" value="MCJ0741784.1"/>
    <property type="molecule type" value="Genomic_DNA"/>
</dbReference>
<comment type="caution">
    <text evidence="2">The sequence shown here is derived from an EMBL/GenBank/DDBJ whole genome shotgun (WGS) entry which is preliminary data.</text>
</comment>
<evidence type="ECO:0000313" key="3">
    <source>
        <dbReference type="Proteomes" id="UP001165460"/>
    </source>
</evidence>
<evidence type="ECO:0008006" key="4">
    <source>
        <dbReference type="Google" id="ProtNLM"/>
    </source>
</evidence>
<dbReference type="SUPFAM" id="SSF51905">
    <property type="entry name" value="FAD/NAD(P)-binding domain"/>
    <property type="match status" value="1"/>
</dbReference>
<keyword evidence="3" id="KW-1185">Reference proteome</keyword>
<sequence>MKKLFVFTLILFFTFKVFAQTQKTDVLVIGNNNAAVSAAIQAVQSDVKVILLLQAGGFDIEPVVKDINSGIQLNFVNKLATKENFNKQEANAALTQMTDSLKKLTVIKNVSWIKAGKSGNGWSLTLSNGQSIKAKILINTADIKLNNTLKINAAESQIWQQVDYLNNIYRTSVAGGKTMNNSNITQASLYRFLIPQQESFLWLTDNSMLSGQAAGAIAAYSAFFNVKLSLVDVKKIQGELIKFKLNLIPFADIQTSNPNWAAIQKTGVMGIIKGQVQNDQLYFMPEKEITTEEIKQPLKDHFYKAQIWFDDHTKPSLSLNDALDLVCYTGNKSKETTEKEVQKKWKTTYAFKTDFDLNKIVTRQELAVLLQDYTSPFLVNTDKEGNIQR</sequence>
<evidence type="ECO:0000313" key="2">
    <source>
        <dbReference type="EMBL" id="MCJ0741784.1"/>
    </source>
</evidence>
<dbReference type="RefSeq" id="WP_243359255.1">
    <property type="nucleotide sequence ID" value="NZ_JALGBH010000001.1"/>
</dbReference>
<feature type="chain" id="PRO_5045445624" description="FAD-dependent oxidoreductase" evidence="1">
    <location>
        <begin position="20"/>
        <end position="389"/>
    </location>
</feature>
<keyword evidence="1" id="KW-0732">Signal</keyword>
<gene>
    <name evidence="2" type="ORF">MMF97_03595</name>
</gene>
<reference evidence="2" key="1">
    <citation type="submission" date="2022-03" db="EMBL/GenBank/DDBJ databases">
        <authorList>
            <person name="Woo C.Y."/>
        </authorList>
    </citation>
    <scope>NUCLEOTIDE SEQUENCE</scope>
    <source>
        <strain evidence="2">CYS-01</strain>
    </source>
</reference>
<protein>
    <recommendedName>
        <fullName evidence="4">FAD-dependent oxidoreductase</fullName>
    </recommendedName>
</protein>